<dbReference type="Pfam" id="PF00583">
    <property type="entry name" value="Acetyltransf_1"/>
    <property type="match status" value="1"/>
</dbReference>
<accession>A0ABU1JXK8</accession>
<evidence type="ECO:0000256" key="1">
    <source>
        <dbReference type="ARBA" id="ARBA00022679"/>
    </source>
</evidence>
<protein>
    <submittedName>
        <fullName evidence="4">Ribosomal protein S18 acetylase RimI-like enzyme</fullName>
    </submittedName>
</protein>
<comment type="caution">
    <text evidence="4">The sequence shown here is derived from an EMBL/GenBank/DDBJ whole genome shotgun (WGS) entry which is preliminary data.</text>
</comment>
<reference evidence="4 5" key="1">
    <citation type="submission" date="2023-07" db="EMBL/GenBank/DDBJ databases">
        <title>Sorghum-associated microbial communities from plants grown in Nebraska, USA.</title>
        <authorList>
            <person name="Schachtman D."/>
        </authorList>
    </citation>
    <scope>NUCLEOTIDE SEQUENCE [LARGE SCALE GENOMIC DNA]</scope>
    <source>
        <strain evidence="4 5">584</strain>
    </source>
</reference>
<keyword evidence="1" id="KW-0808">Transferase</keyword>
<evidence type="ECO:0000313" key="4">
    <source>
        <dbReference type="EMBL" id="MDR6293350.1"/>
    </source>
</evidence>
<dbReference type="PROSITE" id="PS51186">
    <property type="entry name" value="GNAT"/>
    <property type="match status" value="1"/>
</dbReference>
<dbReference type="CDD" id="cd04301">
    <property type="entry name" value="NAT_SF"/>
    <property type="match status" value="1"/>
</dbReference>
<dbReference type="EMBL" id="JAVDPW010000011">
    <property type="protein sequence ID" value="MDR6293350.1"/>
    <property type="molecule type" value="Genomic_DNA"/>
</dbReference>
<keyword evidence="2" id="KW-0012">Acyltransferase</keyword>
<sequence length="151" mass="16490">MRSAEFPAYLDYFIPEYAAEISANYGVSDTAALAQARREIADDLPDGPDTHGQVLLCITADGDDDAIGYLWYHPDKDLRLAFISDFHILAAHQGKGFGTRALSALEAALSDAGFEQIRLRVAADNQRAQHIYRTGGFRVTGVNMSKQIGKA</sequence>
<dbReference type="Proteomes" id="UP001262410">
    <property type="component" value="Unassembled WGS sequence"/>
</dbReference>
<dbReference type="InterPro" id="IPR050832">
    <property type="entry name" value="Bact_Acetyltransf"/>
</dbReference>
<keyword evidence="5" id="KW-1185">Reference proteome</keyword>
<evidence type="ECO:0000313" key="5">
    <source>
        <dbReference type="Proteomes" id="UP001262410"/>
    </source>
</evidence>
<feature type="domain" description="N-acetyltransferase" evidence="3">
    <location>
        <begin position="12"/>
        <end position="151"/>
    </location>
</feature>
<dbReference type="SUPFAM" id="SSF55729">
    <property type="entry name" value="Acyl-CoA N-acyltransferases (Nat)"/>
    <property type="match status" value="1"/>
</dbReference>
<proteinExistence type="predicted"/>
<dbReference type="InterPro" id="IPR000182">
    <property type="entry name" value="GNAT_dom"/>
</dbReference>
<dbReference type="PANTHER" id="PTHR43877">
    <property type="entry name" value="AMINOALKYLPHOSPHONATE N-ACETYLTRANSFERASE-RELATED-RELATED"/>
    <property type="match status" value="1"/>
</dbReference>
<evidence type="ECO:0000259" key="3">
    <source>
        <dbReference type="PROSITE" id="PS51186"/>
    </source>
</evidence>
<dbReference type="Gene3D" id="3.40.630.30">
    <property type="match status" value="1"/>
</dbReference>
<dbReference type="InterPro" id="IPR016181">
    <property type="entry name" value="Acyl_CoA_acyltransferase"/>
</dbReference>
<gene>
    <name evidence="4" type="ORF">E9232_005900</name>
</gene>
<organism evidence="4 5">
    <name type="scientific">Inquilinus ginsengisoli</name>
    <dbReference type="NCBI Taxonomy" id="363840"/>
    <lineage>
        <taxon>Bacteria</taxon>
        <taxon>Pseudomonadati</taxon>
        <taxon>Pseudomonadota</taxon>
        <taxon>Alphaproteobacteria</taxon>
        <taxon>Rhodospirillales</taxon>
        <taxon>Rhodospirillaceae</taxon>
        <taxon>Inquilinus</taxon>
    </lineage>
</organism>
<dbReference type="RefSeq" id="WP_309800254.1">
    <property type="nucleotide sequence ID" value="NZ_JAVDPW010000011.1"/>
</dbReference>
<dbReference type="PANTHER" id="PTHR43877:SF2">
    <property type="entry name" value="AMINOALKYLPHOSPHONATE N-ACETYLTRANSFERASE-RELATED"/>
    <property type="match status" value="1"/>
</dbReference>
<evidence type="ECO:0000256" key="2">
    <source>
        <dbReference type="ARBA" id="ARBA00023315"/>
    </source>
</evidence>
<name>A0ABU1JXK8_9PROT</name>